<dbReference type="EMBL" id="CP046640">
    <property type="protein sequence ID" value="QTL97950.1"/>
    <property type="molecule type" value="Genomic_DNA"/>
</dbReference>
<dbReference type="Proteomes" id="UP000665020">
    <property type="component" value="Chromosome"/>
</dbReference>
<proteinExistence type="inferred from homology"/>
<dbReference type="GO" id="GO:0008865">
    <property type="term" value="F:fructokinase activity"/>
    <property type="evidence" value="ECO:0007669"/>
    <property type="project" value="UniProtKB-ARBA"/>
</dbReference>
<evidence type="ECO:0000313" key="9">
    <source>
        <dbReference type="Proteomes" id="UP000665020"/>
    </source>
</evidence>
<organism evidence="8 9">
    <name type="scientific">Iocasia fonsfrigidae</name>
    <dbReference type="NCBI Taxonomy" id="2682810"/>
    <lineage>
        <taxon>Bacteria</taxon>
        <taxon>Bacillati</taxon>
        <taxon>Bacillota</taxon>
        <taxon>Clostridia</taxon>
        <taxon>Halanaerobiales</taxon>
        <taxon>Halanaerobiaceae</taxon>
        <taxon>Iocasia</taxon>
    </lineage>
</organism>
<feature type="domain" description="Carbohydrate kinase PfkB" evidence="7">
    <location>
        <begin position="4"/>
        <end position="312"/>
    </location>
</feature>
<name>A0A8A7K9P4_9FIRM</name>
<dbReference type="GO" id="GO:0005524">
    <property type="term" value="F:ATP binding"/>
    <property type="evidence" value="ECO:0007669"/>
    <property type="project" value="UniProtKB-KW"/>
</dbReference>
<keyword evidence="2 6" id="KW-0808">Transferase</keyword>
<dbReference type="PANTHER" id="PTHR43085">
    <property type="entry name" value="HEXOKINASE FAMILY MEMBER"/>
    <property type="match status" value="1"/>
</dbReference>
<keyword evidence="4 6" id="KW-0418">Kinase</keyword>
<dbReference type="Pfam" id="PF00294">
    <property type="entry name" value="PfkB"/>
    <property type="match status" value="1"/>
</dbReference>
<evidence type="ECO:0000256" key="6">
    <source>
        <dbReference type="RuleBase" id="RU003704"/>
    </source>
</evidence>
<dbReference type="PANTHER" id="PTHR43085:SF1">
    <property type="entry name" value="PSEUDOURIDINE KINASE-RELATED"/>
    <property type="match status" value="1"/>
</dbReference>
<dbReference type="PROSITE" id="PS00583">
    <property type="entry name" value="PFKB_KINASES_1"/>
    <property type="match status" value="1"/>
</dbReference>
<evidence type="ECO:0000256" key="3">
    <source>
        <dbReference type="ARBA" id="ARBA00022741"/>
    </source>
</evidence>
<dbReference type="InterPro" id="IPR011611">
    <property type="entry name" value="PfkB_dom"/>
</dbReference>
<dbReference type="GO" id="GO:0006000">
    <property type="term" value="P:fructose metabolic process"/>
    <property type="evidence" value="ECO:0007669"/>
    <property type="project" value="UniProtKB-ARBA"/>
</dbReference>
<keyword evidence="3" id="KW-0547">Nucleotide-binding</keyword>
<comment type="similarity">
    <text evidence="1 6">Belongs to the carbohydrate kinase PfkB family.</text>
</comment>
<dbReference type="InterPro" id="IPR050306">
    <property type="entry name" value="PfkB_Carbo_kinase"/>
</dbReference>
<accession>A0A8A7K9P4</accession>
<dbReference type="AlphaFoldDB" id="A0A8A7K9P4"/>
<protein>
    <submittedName>
        <fullName evidence="8">Carbohydrate kinase</fullName>
    </submittedName>
</protein>
<dbReference type="KEGG" id="ifn:GM661_08140"/>
<dbReference type="InterPro" id="IPR029056">
    <property type="entry name" value="Ribokinase-like"/>
</dbReference>
<evidence type="ECO:0000256" key="2">
    <source>
        <dbReference type="ARBA" id="ARBA00022679"/>
    </source>
</evidence>
<evidence type="ECO:0000256" key="1">
    <source>
        <dbReference type="ARBA" id="ARBA00010688"/>
    </source>
</evidence>
<reference evidence="8" key="1">
    <citation type="submission" date="2019-12" db="EMBL/GenBank/DDBJ databases">
        <authorList>
            <person name="zhang j."/>
            <person name="sun C.M."/>
        </authorList>
    </citation>
    <scope>NUCLEOTIDE SEQUENCE</scope>
    <source>
        <strain evidence="8">NS-1</strain>
    </source>
</reference>
<evidence type="ECO:0000256" key="5">
    <source>
        <dbReference type="ARBA" id="ARBA00022840"/>
    </source>
</evidence>
<keyword evidence="9" id="KW-1185">Reference proteome</keyword>
<dbReference type="InterPro" id="IPR002173">
    <property type="entry name" value="Carboh/pur_kinase_PfkB_CS"/>
</dbReference>
<keyword evidence="5" id="KW-0067">ATP-binding</keyword>
<dbReference type="PRINTS" id="PR00990">
    <property type="entry name" value="RIBOKINASE"/>
</dbReference>
<dbReference type="Gene3D" id="3.40.1190.20">
    <property type="match status" value="1"/>
</dbReference>
<evidence type="ECO:0000256" key="4">
    <source>
        <dbReference type="ARBA" id="ARBA00022777"/>
    </source>
</evidence>
<dbReference type="InterPro" id="IPR002139">
    <property type="entry name" value="Ribo/fructo_kinase"/>
</dbReference>
<evidence type="ECO:0000313" key="8">
    <source>
        <dbReference type="EMBL" id="QTL97950.1"/>
    </source>
</evidence>
<gene>
    <name evidence="8" type="ORF">GM661_08140</name>
</gene>
<evidence type="ECO:0000259" key="7">
    <source>
        <dbReference type="Pfam" id="PF00294"/>
    </source>
</evidence>
<dbReference type="SUPFAM" id="SSF53613">
    <property type="entry name" value="Ribokinase-like"/>
    <property type="match status" value="1"/>
</dbReference>
<dbReference type="PROSITE" id="PS00584">
    <property type="entry name" value="PFKB_KINASES_2"/>
    <property type="match status" value="1"/>
</dbReference>
<sequence length="325" mass="35544">MTVDIVTMGEMLIDFVPLKKGLALKDNEGFLRMPGGAPANVAVGTAKLGIKSAFLGKVGADPFGDLLIDTLRENSVNVEGIVQSNKAKTTLAFVTLDEKGDRDFTFYRDPGADMLYDWDEVNLKLLKKARVFHHGSISLIDEPVRSTTLRMAETANDNGLIVSYDPNLRIPLWPDLKQAEKWIKEGLKTADLLKISEEELEFITGESSLKKGARRVMAEYNVKLIFITLGAEGSYFYNGLTEGMVSGFKVNAQDTTGAGDAFTAGILAQLINEDIDDLSRLDNITLKEMLKFSNAVGAITTTGKGAISSLPNLKSVRKFLKKTKI</sequence>
<dbReference type="CDD" id="cd01167">
    <property type="entry name" value="bac_FRK"/>
    <property type="match status" value="1"/>
</dbReference>
<dbReference type="RefSeq" id="WP_230869556.1">
    <property type="nucleotide sequence ID" value="NZ_CP046640.1"/>
</dbReference>